<proteinExistence type="predicted"/>
<dbReference type="Ensembl" id="ENSPMGT00000000106.1">
    <property type="protein sequence ID" value="ENSPMGP00000000100.1"/>
    <property type="gene ID" value="ENSPMGG00000000087.1"/>
</dbReference>
<name>A0A3B3Z677_9GOBI</name>
<sequence>CQTGTQANTTPPKLSSAETKGRGALLSDIHKGARLKKVTQVNDRSAPVIEKSGGGGSSSGGGGGGGGPMGMGGLFQGGMPKLHGPVGGSVGRSALRPPGARPSAPRPPAGRSPSPSRANKPSPPEPQRTQRPSLPDITRQPAIKRPTTTSRQSEELTLAQQREAPPTHAKQRVRSSGGTTAPPPPPPYRPNSNGPSQTDAPELPQRHNSLQKKHTSSSSHQSRSHAPPPPPAPANQTARPPPPAREPPGRRTGEQCTDSLPGITGKRDQVDIGKYSSFTITKRKITKINTVYSSFILTVDDFESKFNFHPIEDLPPPEEYRHFNKVYPSKHNKAQMRGAPPAPPVGSR</sequence>
<organism evidence="3 4">
    <name type="scientific">Periophthalmus magnuspinnatus</name>
    <dbReference type="NCBI Taxonomy" id="409849"/>
    <lineage>
        <taxon>Eukaryota</taxon>
        <taxon>Metazoa</taxon>
        <taxon>Chordata</taxon>
        <taxon>Craniata</taxon>
        <taxon>Vertebrata</taxon>
        <taxon>Euteleostomi</taxon>
        <taxon>Actinopterygii</taxon>
        <taxon>Neopterygii</taxon>
        <taxon>Teleostei</taxon>
        <taxon>Neoteleostei</taxon>
        <taxon>Acanthomorphata</taxon>
        <taxon>Gobiaria</taxon>
        <taxon>Gobiiformes</taxon>
        <taxon>Gobioidei</taxon>
        <taxon>Gobiidae</taxon>
        <taxon>Oxudercinae</taxon>
        <taxon>Periophthalmus</taxon>
    </lineage>
</organism>
<evidence type="ECO:0000259" key="2">
    <source>
        <dbReference type="PROSITE" id="PS51082"/>
    </source>
</evidence>
<feature type="compositionally biased region" description="Polar residues" evidence="1">
    <location>
        <begin position="1"/>
        <end position="18"/>
    </location>
</feature>
<feature type="compositionally biased region" description="Gly residues" evidence="1">
    <location>
        <begin position="52"/>
        <end position="76"/>
    </location>
</feature>
<reference evidence="3" key="2">
    <citation type="submission" date="2025-09" db="UniProtKB">
        <authorList>
            <consortium name="Ensembl"/>
        </authorList>
    </citation>
    <scope>IDENTIFICATION</scope>
</reference>
<feature type="region of interest" description="Disordered" evidence="1">
    <location>
        <begin position="329"/>
        <end position="348"/>
    </location>
</feature>
<dbReference type="AlphaFoldDB" id="A0A3B3Z677"/>
<evidence type="ECO:0000256" key="1">
    <source>
        <dbReference type="SAM" id="MobiDB-lite"/>
    </source>
</evidence>
<dbReference type="GO" id="GO:0003779">
    <property type="term" value="F:actin binding"/>
    <property type="evidence" value="ECO:0007669"/>
    <property type="project" value="InterPro"/>
</dbReference>
<dbReference type="PROSITE" id="PS51082">
    <property type="entry name" value="WH2"/>
    <property type="match status" value="1"/>
</dbReference>
<dbReference type="SMART" id="SM00246">
    <property type="entry name" value="WH2"/>
    <property type="match status" value="1"/>
</dbReference>
<feature type="compositionally biased region" description="Low complexity" evidence="1">
    <location>
        <begin position="216"/>
        <end position="225"/>
    </location>
</feature>
<accession>A0A3B3Z677</accession>
<evidence type="ECO:0000313" key="4">
    <source>
        <dbReference type="Proteomes" id="UP000261520"/>
    </source>
</evidence>
<feature type="region of interest" description="Disordered" evidence="1">
    <location>
        <begin position="1"/>
        <end position="268"/>
    </location>
</feature>
<reference evidence="3" key="1">
    <citation type="submission" date="2025-08" db="UniProtKB">
        <authorList>
            <consortium name="Ensembl"/>
        </authorList>
    </citation>
    <scope>IDENTIFICATION</scope>
</reference>
<evidence type="ECO:0000313" key="3">
    <source>
        <dbReference type="Ensembl" id="ENSPMGP00000000100.1"/>
    </source>
</evidence>
<protein>
    <recommendedName>
        <fullName evidence="2">WH2 domain-containing protein</fullName>
    </recommendedName>
</protein>
<dbReference type="InterPro" id="IPR003124">
    <property type="entry name" value="WH2_dom"/>
</dbReference>
<dbReference type="Pfam" id="PF02205">
    <property type="entry name" value="WH2"/>
    <property type="match status" value="1"/>
</dbReference>
<dbReference type="STRING" id="409849.ENSPMGP00000000100"/>
<feature type="domain" description="WH2" evidence="2">
    <location>
        <begin position="21"/>
        <end position="38"/>
    </location>
</feature>
<dbReference type="CDD" id="cd22077">
    <property type="entry name" value="WH2_WAS_WASL-2_3"/>
    <property type="match status" value="1"/>
</dbReference>
<feature type="compositionally biased region" description="Low complexity" evidence="1">
    <location>
        <begin position="91"/>
        <end position="103"/>
    </location>
</feature>
<dbReference type="Proteomes" id="UP000261520">
    <property type="component" value="Unplaced"/>
</dbReference>
<keyword evidence="4" id="KW-1185">Reference proteome</keyword>
<feature type="compositionally biased region" description="Pro residues" evidence="1">
    <location>
        <begin position="226"/>
        <end position="246"/>
    </location>
</feature>